<protein>
    <submittedName>
        <fullName evidence="7">Mx1, Mx-like dynamin-related GTPase</fullName>
    </submittedName>
</protein>
<dbReference type="PRINTS" id="PR00195">
    <property type="entry name" value="DYNAMIN"/>
</dbReference>
<dbReference type="Gene3D" id="1.10.8.10">
    <property type="entry name" value="DNA helicase RuvA subunit, C-terminal domain"/>
    <property type="match status" value="1"/>
</dbReference>
<dbReference type="GO" id="GO:0008017">
    <property type="term" value="F:microtubule binding"/>
    <property type="evidence" value="ECO:0007669"/>
    <property type="project" value="TreeGrafter"/>
</dbReference>
<dbReference type="InterPro" id="IPR000375">
    <property type="entry name" value="Dynamin_stalk"/>
</dbReference>
<dbReference type="PROSITE" id="PS51388">
    <property type="entry name" value="GED"/>
    <property type="match status" value="1"/>
</dbReference>
<evidence type="ECO:0000313" key="8">
    <source>
        <dbReference type="Proteomes" id="UP000002630"/>
    </source>
</evidence>
<feature type="compositionally biased region" description="Polar residues" evidence="3">
    <location>
        <begin position="101"/>
        <end position="111"/>
    </location>
</feature>
<feature type="region of interest" description="Disordered" evidence="3">
    <location>
        <begin position="770"/>
        <end position="851"/>
    </location>
</feature>
<evidence type="ECO:0000313" key="7">
    <source>
        <dbReference type="EMBL" id="CBJ26106.1"/>
    </source>
</evidence>
<evidence type="ECO:0000256" key="2">
    <source>
        <dbReference type="ARBA" id="ARBA00023134"/>
    </source>
</evidence>
<evidence type="ECO:0000259" key="6">
    <source>
        <dbReference type="PROSITE" id="PS51718"/>
    </source>
</evidence>
<evidence type="ECO:0000259" key="5">
    <source>
        <dbReference type="PROSITE" id="PS51388"/>
    </source>
</evidence>
<dbReference type="PROSITE" id="PS51718">
    <property type="entry name" value="G_DYNAMIN_2"/>
    <property type="match status" value="1"/>
</dbReference>
<dbReference type="GO" id="GO:0016020">
    <property type="term" value="C:membrane"/>
    <property type="evidence" value="ECO:0007669"/>
    <property type="project" value="TreeGrafter"/>
</dbReference>
<feature type="compositionally biased region" description="Basic and acidic residues" evidence="3">
    <location>
        <begin position="1071"/>
        <end position="1082"/>
    </location>
</feature>
<organism evidence="7 8">
    <name type="scientific">Ectocarpus siliculosus</name>
    <name type="common">Brown alga</name>
    <name type="synonym">Conferva siliculosa</name>
    <dbReference type="NCBI Taxonomy" id="2880"/>
    <lineage>
        <taxon>Eukaryota</taxon>
        <taxon>Sar</taxon>
        <taxon>Stramenopiles</taxon>
        <taxon>Ochrophyta</taxon>
        <taxon>PX clade</taxon>
        <taxon>Phaeophyceae</taxon>
        <taxon>Ectocarpales</taxon>
        <taxon>Ectocarpaceae</taxon>
        <taxon>Ectocarpus</taxon>
    </lineage>
</organism>
<dbReference type="InterPro" id="IPR020850">
    <property type="entry name" value="GED_dom"/>
</dbReference>
<dbReference type="STRING" id="2880.D7FR39"/>
<feature type="domain" description="Dynamin-type G" evidence="6">
    <location>
        <begin position="42"/>
        <end position="343"/>
    </location>
</feature>
<dbReference type="InterPro" id="IPR001401">
    <property type="entry name" value="Dynamin_GTPase"/>
</dbReference>
<dbReference type="GO" id="GO:0005739">
    <property type="term" value="C:mitochondrion"/>
    <property type="evidence" value="ECO:0007669"/>
    <property type="project" value="TreeGrafter"/>
</dbReference>
<sequence>MAAEAASAGDAGDSIFQQIHDRDVRPWLDLVDELRAHGISQDLPLPQIAVMGDQSCGKSSVLEAISGIPFPRGSGLVTRCATQLIMKSSPKGSPWKASASIPEQQQQQHGASSLWRKTKSSTSKTSADFPKGPRSASTPEELTKVIEDLQDALTAGDQGAFSTATISVQVQAPGLPDLTLIDLPGIVRTATKGQRTSVMAEVNGLIQRFLEQERTIILAVVPANQDVAPVDILERAKMVDPEGDRTIGVLTKPDLIGPGNEDEAAAVLKNVRKPLKLGYVMVKCRSQRDIDQGMDNKESLSSEAAFFRQQPVFKSLPSSFFGVPNLTRRLTDLLVGRIKAALPNIKWEIQTQLVKADAELKPMLKGVPHTTAECHTTLMKIVSDYCRLLRQSARGYYRDDVLSAKPTLRLHAASQAIFRQLHQNIAATVPGFNDVGFGDRLGREIAALRGREMPGFLNHQVFYGFMIQNVETWRPAVESCRSQAANAALTVASLLVETLALQFPRLCSAVRDALASLVEQLAEEVSVRIDEIFQKESDPFTTNEGMLEVINTIRFRHFDKAVEDAMDEAGESPENMEALKGAVMEKLSEWYMRNHGVGTMANVEDMCTLLQAYWNVATKRLVDNVCMTMEQDFVVKLLGKVESELFLLTNRFSEVEELFVEDTSVVEKRRSLQAKKQRLLKGLETLMRMAPDLVATRPGGGAGTADDYVDSSQGLLQQASGRGTDGRDDPAQMKARLEEAALLAQAEGRSTSTDWSSTAWSRPAANAAAASGTSTSYGAGGLGGRQSSGGSSTTGAGGARQPDHYDLPVRPAQGGAAAGLGAPSRGPDPRRPVGGGGGGRGASDAASAAQRKQDVLVGRLVDMGFSRPQAEDALMKSGGDPDLAAEQLMTQGSDAAASNGRGGGGGGGSRGAPPVPPRARTNRGLPDNFSRQSGHPATSTSSGASRSTHFFGGGGGGGGGGAASVSATDFNSRNSQSPPQSASMRRGLEEGGGSNDDGGLADFLGSPAAGSSSVGGSGGARRVGEEADRYGLFPASTGGAAAGGGSRVAQSRSRYDALFGEEETKSNASTRRSDGTIRRRTDTSSLFGEDGTR</sequence>
<dbReference type="Pfam" id="PF00627">
    <property type="entry name" value="UBA"/>
    <property type="match status" value="1"/>
</dbReference>
<dbReference type="Pfam" id="PF01031">
    <property type="entry name" value="Dynamin_M"/>
    <property type="match status" value="1"/>
</dbReference>
<dbReference type="Gene3D" id="1.20.120.1240">
    <property type="entry name" value="Dynamin, middle domain"/>
    <property type="match status" value="1"/>
</dbReference>
<evidence type="ECO:0000256" key="3">
    <source>
        <dbReference type="SAM" id="MobiDB-lite"/>
    </source>
</evidence>
<dbReference type="GO" id="GO:0005874">
    <property type="term" value="C:microtubule"/>
    <property type="evidence" value="ECO:0007669"/>
    <property type="project" value="TreeGrafter"/>
</dbReference>
<dbReference type="OrthoDB" id="5061070at2759"/>
<dbReference type="Gene3D" id="3.40.50.300">
    <property type="entry name" value="P-loop containing nucleotide triphosphate hydrolases"/>
    <property type="match status" value="1"/>
</dbReference>
<dbReference type="GO" id="GO:0048312">
    <property type="term" value="P:intracellular distribution of mitochondria"/>
    <property type="evidence" value="ECO:0007669"/>
    <property type="project" value="TreeGrafter"/>
</dbReference>
<evidence type="ECO:0000256" key="1">
    <source>
        <dbReference type="ARBA" id="ARBA00022741"/>
    </source>
</evidence>
<feature type="compositionally biased region" description="Gly residues" evidence="3">
    <location>
        <begin position="778"/>
        <end position="787"/>
    </location>
</feature>
<evidence type="ECO:0000259" key="4">
    <source>
        <dbReference type="PROSITE" id="PS50030"/>
    </source>
</evidence>
<dbReference type="PANTHER" id="PTHR11566">
    <property type="entry name" value="DYNAMIN"/>
    <property type="match status" value="1"/>
</dbReference>
<dbReference type="PANTHER" id="PTHR11566:SF21">
    <property type="entry name" value="DYNAMIN RELATED PROTEIN 1, ISOFORM A"/>
    <property type="match status" value="1"/>
</dbReference>
<feature type="compositionally biased region" description="Polar residues" evidence="3">
    <location>
        <begin position="965"/>
        <end position="983"/>
    </location>
</feature>
<reference evidence="7 8" key="1">
    <citation type="journal article" date="2010" name="Nature">
        <title>The Ectocarpus genome and the independent evolution of multicellularity in brown algae.</title>
        <authorList>
            <person name="Cock J.M."/>
            <person name="Sterck L."/>
            <person name="Rouze P."/>
            <person name="Scornet D."/>
            <person name="Allen A.E."/>
            <person name="Amoutzias G."/>
            <person name="Anthouard V."/>
            <person name="Artiguenave F."/>
            <person name="Aury J.M."/>
            <person name="Badger J.H."/>
            <person name="Beszteri B."/>
            <person name="Billiau K."/>
            <person name="Bonnet E."/>
            <person name="Bothwell J.H."/>
            <person name="Bowler C."/>
            <person name="Boyen C."/>
            <person name="Brownlee C."/>
            <person name="Carrano C.J."/>
            <person name="Charrier B."/>
            <person name="Cho G.Y."/>
            <person name="Coelho S.M."/>
            <person name="Collen J."/>
            <person name="Corre E."/>
            <person name="Da Silva C."/>
            <person name="Delage L."/>
            <person name="Delaroque N."/>
            <person name="Dittami S.M."/>
            <person name="Doulbeau S."/>
            <person name="Elias M."/>
            <person name="Farnham G."/>
            <person name="Gachon C.M."/>
            <person name="Gschloessl B."/>
            <person name="Heesch S."/>
            <person name="Jabbari K."/>
            <person name="Jubin C."/>
            <person name="Kawai H."/>
            <person name="Kimura K."/>
            <person name="Kloareg B."/>
            <person name="Kupper F.C."/>
            <person name="Lang D."/>
            <person name="Le Bail A."/>
            <person name="Leblanc C."/>
            <person name="Lerouge P."/>
            <person name="Lohr M."/>
            <person name="Lopez P.J."/>
            <person name="Martens C."/>
            <person name="Maumus F."/>
            <person name="Michel G."/>
            <person name="Miranda-Saavedra D."/>
            <person name="Morales J."/>
            <person name="Moreau H."/>
            <person name="Motomura T."/>
            <person name="Nagasato C."/>
            <person name="Napoli C.A."/>
            <person name="Nelson D.R."/>
            <person name="Nyvall-Collen P."/>
            <person name="Peters A.F."/>
            <person name="Pommier C."/>
            <person name="Potin P."/>
            <person name="Poulain J."/>
            <person name="Quesneville H."/>
            <person name="Read B."/>
            <person name="Rensing S.A."/>
            <person name="Ritter A."/>
            <person name="Rousvoal S."/>
            <person name="Samanta M."/>
            <person name="Samson G."/>
            <person name="Schroeder D.C."/>
            <person name="Segurens B."/>
            <person name="Strittmatter M."/>
            <person name="Tonon T."/>
            <person name="Tregear J.W."/>
            <person name="Valentin K."/>
            <person name="von Dassow P."/>
            <person name="Yamagishi T."/>
            <person name="Van de Peer Y."/>
            <person name="Wincker P."/>
        </authorList>
    </citation>
    <scope>NUCLEOTIDE SEQUENCE [LARGE SCALE GENOMIC DNA]</scope>
    <source>
        <strain evidence="8">Ec32 / CCAP1310/4</strain>
    </source>
</reference>
<keyword evidence="2" id="KW-0342">GTP-binding</keyword>
<dbReference type="SMART" id="SM00053">
    <property type="entry name" value="DYNc"/>
    <property type="match status" value="1"/>
</dbReference>
<gene>
    <name evidence="7" type="primary">Mx1</name>
    <name evidence="7" type="ORF">Esi_0021_0042</name>
</gene>
<feature type="domain" description="UBA" evidence="4">
    <location>
        <begin position="850"/>
        <end position="891"/>
    </location>
</feature>
<dbReference type="Pfam" id="PF00350">
    <property type="entry name" value="Dynamin_N"/>
    <property type="match status" value="1"/>
</dbReference>
<dbReference type="GO" id="GO:0005525">
    <property type="term" value="F:GTP binding"/>
    <property type="evidence" value="ECO:0007669"/>
    <property type="project" value="InterPro"/>
</dbReference>
<dbReference type="SMART" id="SM00165">
    <property type="entry name" value="UBA"/>
    <property type="match status" value="1"/>
</dbReference>
<dbReference type="PROSITE" id="PS50030">
    <property type="entry name" value="UBA"/>
    <property type="match status" value="1"/>
</dbReference>
<dbReference type="InterPro" id="IPR009060">
    <property type="entry name" value="UBA-like_sf"/>
</dbReference>
<feature type="compositionally biased region" description="Gly residues" evidence="3">
    <location>
        <begin position="951"/>
        <end position="962"/>
    </location>
</feature>
<dbReference type="InterPro" id="IPR045063">
    <property type="entry name" value="Dynamin_N"/>
</dbReference>
<dbReference type="InterPro" id="IPR003130">
    <property type="entry name" value="GED"/>
</dbReference>
<dbReference type="CDD" id="cd14270">
    <property type="entry name" value="UBA"/>
    <property type="match status" value="1"/>
</dbReference>
<dbReference type="CDD" id="cd08771">
    <property type="entry name" value="DLP_1"/>
    <property type="match status" value="1"/>
</dbReference>
<keyword evidence="1" id="KW-0547">Nucleotide-binding</keyword>
<dbReference type="InterPro" id="IPR027417">
    <property type="entry name" value="P-loop_NTPase"/>
</dbReference>
<dbReference type="GO" id="GO:0016559">
    <property type="term" value="P:peroxisome fission"/>
    <property type="evidence" value="ECO:0007669"/>
    <property type="project" value="TreeGrafter"/>
</dbReference>
<dbReference type="InterPro" id="IPR015940">
    <property type="entry name" value="UBA"/>
</dbReference>
<dbReference type="EMBL" id="FN648387">
    <property type="protein sequence ID" value="CBJ26106.1"/>
    <property type="molecule type" value="Genomic_DNA"/>
</dbReference>
<dbReference type="Proteomes" id="UP000002630">
    <property type="component" value="Linkage Group LG14"/>
</dbReference>
<feature type="domain" description="GED" evidence="5">
    <location>
        <begin position="603"/>
        <end position="694"/>
    </location>
</feature>
<dbReference type="SUPFAM" id="SSF46934">
    <property type="entry name" value="UBA-like"/>
    <property type="match status" value="1"/>
</dbReference>
<feature type="region of interest" description="Disordered" evidence="3">
    <location>
        <begin position="88"/>
        <end position="140"/>
    </location>
</feature>
<dbReference type="SUPFAM" id="SSF52540">
    <property type="entry name" value="P-loop containing nucleoside triphosphate hydrolases"/>
    <property type="match status" value="1"/>
</dbReference>
<dbReference type="GO" id="GO:0003924">
    <property type="term" value="F:GTPase activity"/>
    <property type="evidence" value="ECO:0007669"/>
    <property type="project" value="InterPro"/>
</dbReference>
<dbReference type="GO" id="GO:0006897">
    <property type="term" value="P:endocytosis"/>
    <property type="evidence" value="ECO:0007669"/>
    <property type="project" value="TreeGrafter"/>
</dbReference>
<accession>D7FR39</accession>
<feature type="compositionally biased region" description="Gly residues" evidence="3">
    <location>
        <begin position="900"/>
        <end position="910"/>
    </location>
</feature>
<feature type="compositionally biased region" description="Low complexity" evidence="3">
    <location>
        <begin position="937"/>
        <end position="948"/>
    </location>
</feature>
<keyword evidence="8" id="KW-1185">Reference proteome</keyword>
<dbReference type="Pfam" id="PF02212">
    <property type="entry name" value="GED"/>
    <property type="match status" value="1"/>
</dbReference>
<dbReference type="InterPro" id="IPR030381">
    <property type="entry name" value="G_DYNAMIN_dom"/>
</dbReference>
<dbReference type="GO" id="GO:0000266">
    <property type="term" value="P:mitochondrial fission"/>
    <property type="evidence" value="ECO:0007669"/>
    <property type="project" value="TreeGrafter"/>
</dbReference>
<dbReference type="eggNOG" id="KOG0446">
    <property type="taxonomic scope" value="Eukaryota"/>
</dbReference>
<feature type="region of interest" description="Disordered" evidence="3">
    <location>
        <begin position="872"/>
        <end position="1093"/>
    </location>
</feature>
<feature type="compositionally biased region" description="Low complexity" evidence="3">
    <location>
        <begin position="811"/>
        <end position="825"/>
    </location>
</feature>
<proteinExistence type="predicted"/>
<dbReference type="InterPro" id="IPR022812">
    <property type="entry name" value="Dynamin"/>
</dbReference>
<dbReference type="AlphaFoldDB" id="D7FR39"/>
<name>D7FR39_ECTSI</name>